<dbReference type="EMBL" id="JARBJD010000277">
    <property type="protein sequence ID" value="KAK2944986.1"/>
    <property type="molecule type" value="Genomic_DNA"/>
</dbReference>
<evidence type="ECO:0000313" key="2">
    <source>
        <dbReference type="Proteomes" id="UP001281761"/>
    </source>
</evidence>
<reference evidence="1 2" key="1">
    <citation type="journal article" date="2022" name="bioRxiv">
        <title>Genomics of Preaxostyla Flagellates Illuminates Evolutionary Transitions and the Path Towards Mitochondrial Loss.</title>
        <authorList>
            <person name="Novak L.V.F."/>
            <person name="Treitli S.C."/>
            <person name="Pyrih J."/>
            <person name="Halakuc P."/>
            <person name="Pipaliya S.V."/>
            <person name="Vacek V."/>
            <person name="Brzon O."/>
            <person name="Soukal P."/>
            <person name="Eme L."/>
            <person name="Dacks J.B."/>
            <person name="Karnkowska A."/>
            <person name="Elias M."/>
            <person name="Hampl V."/>
        </authorList>
    </citation>
    <scope>NUCLEOTIDE SEQUENCE [LARGE SCALE GENOMIC DNA]</scope>
    <source>
        <strain evidence="1">NAU3</strain>
        <tissue evidence="1">Gut</tissue>
    </source>
</reference>
<evidence type="ECO:0000313" key="1">
    <source>
        <dbReference type="EMBL" id="KAK2944986.1"/>
    </source>
</evidence>
<organism evidence="1 2">
    <name type="scientific">Blattamonas nauphoetae</name>
    <dbReference type="NCBI Taxonomy" id="2049346"/>
    <lineage>
        <taxon>Eukaryota</taxon>
        <taxon>Metamonada</taxon>
        <taxon>Preaxostyla</taxon>
        <taxon>Oxymonadida</taxon>
        <taxon>Blattamonas</taxon>
    </lineage>
</organism>
<comment type="caution">
    <text evidence="1">The sequence shown here is derived from an EMBL/GenBank/DDBJ whole genome shotgun (WGS) entry which is preliminary data.</text>
</comment>
<proteinExistence type="predicted"/>
<name>A0ABQ9WZM9_9EUKA</name>
<sequence>MRTELHICISSDDLETENGLDSSSANGDSLLAIFRIRNSTVSLTSFCLNSEEPSSLIASASSSCVTVSDSDIRSNGMNCPFVMLVGMVDGQSGDFGSSLDIRKCRHVSSSLLSLVPLAHISHKSDLAMNAGQQVLIFEETQFGEETTISASELAICNCRLTFGTGPLIGFGCDKDKTERGGEQAILPRKVSTLLAKSQIMNTTSHPSKRIVEDAGRMELTQRVTSSCVCSSTNHLYGTACVDMNANVMESLLSVNTSFLSCLTDTPTNLGQHFKTQQNTTESPAFFKLCTFKDCSAARGGGAIYLSGKGSLLVEECSFRKCRCDQYGGAIYFYPPIGFTFSAASSSFADCSSDYAVGSLNLISCLSSTLINCVFIDSTSQVCGGSVFLDKWDAASTSSSITNCLFENSRATTTYPEKPFSGGALYFSQAKSIQLNFVNFRGNEAGINPGNDIMSVSTAASLFTSETIVGCSSTSDSPRMRVYEEAEGTDDHLPNPTMIVIHVSCMATEIDVDKAEFTLKMSTAITGTVLVLIDNSDGTRTPTSDQAPNIGRVLAFSFDRSDSSSCCVSLGESNLVQEPLSDYHVVTSSFVGSFMLSASCVLDESERNSLITISGKNIPSGILSVTLSEDTVLNFEFQPKQTTSDVLKIHLSGDSPQLGFGKTYRIVSAESQTPPTQHIAMPFLIEIVIPDPPRLTTLHEPEYDSALKTVRLQLKR</sequence>
<keyword evidence="2" id="KW-1185">Reference proteome</keyword>
<accession>A0ABQ9WZM9</accession>
<gene>
    <name evidence="1" type="ORF">BLNAU_20104</name>
</gene>
<protein>
    <submittedName>
        <fullName evidence="1">Uncharacterized protein</fullName>
    </submittedName>
</protein>
<dbReference type="SUPFAM" id="SSF51126">
    <property type="entry name" value="Pectin lyase-like"/>
    <property type="match status" value="1"/>
</dbReference>
<dbReference type="InterPro" id="IPR011050">
    <property type="entry name" value="Pectin_lyase_fold/virulence"/>
</dbReference>
<dbReference type="Proteomes" id="UP001281761">
    <property type="component" value="Unassembled WGS sequence"/>
</dbReference>